<dbReference type="InterPro" id="IPR045584">
    <property type="entry name" value="Pilin-like"/>
</dbReference>
<dbReference type="GO" id="GO:0015628">
    <property type="term" value="P:protein secretion by the type II secretion system"/>
    <property type="evidence" value="ECO:0007669"/>
    <property type="project" value="InterPro"/>
</dbReference>
<dbReference type="AlphaFoldDB" id="A0A1F7WM74"/>
<evidence type="ECO:0000256" key="6">
    <source>
        <dbReference type="SAM" id="Phobius"/>
    </source>
</evidence>
<comment type="caution">
    <text evidence="7">The sequence shown here is derived from an EMBL/GenBank/DDBJ whole genome shotgun (WGS) entry which is preliminary data.</text>
</comment>
<keyword evidence="3 6" id="KW-0812">Transmembrane</keyword>
<dbReference type="Proteomes" id="UP000177091">
    <property type="component" value="Unassembled WGS sequence"/>
</dbReference>
<dbReference type="PANTHER" id="PTHR30093:SF44">
    <property type="entry name" value="TYPE II SECRETION SYSTEM CORE PROTEIN G"/>
    <property type="match status" value="1"/>
</dbReference>
<evidence type="ECO:0000256" key="3">
    <source>
        <dbReference type="ARBA" id="ARBA00022692"/>
    </source>
</evidence>
<dbReference type="NCBIfam" id="TIGR02532">
    <property type="entry name" value="IV_pilin_GFxxxE"/>
    <property type="match status" value="1"/>
</dbReference>
<dbReference type="InterPro" id="IPR000983">
    <property type="entry name" value="Bac_GSPG_pilin"/>
</dbReference>
<dbReference type="SUPFAM" id="SSF54523">
    <property type="entry name" value="Pili subunits"/>
    <property type="match status" value="1"/>
</dbReference>
<evidence type="ECO:0000256" key="1">
    <source>
        <dbReference type="ARBA" id="ARBA00004167"/>
    </source>
</evidence>
<dbReference type="PANTHER" id="PTHR30093">
    <property type="entry name" value="GENERAL SECRETION PATHWAY PROTEIN G"/>
    <property type="match status" value="1"/>
</dbReference>
<dbReference type="PRINTS" id="PR00813">
    <property type="entry name" value="BCTERIALGSPG"/>
</dbReference>
<feature type="transmembrane region" description="Helical" evidence="6">
    <location>
        <begin position="6"/>
        <end position="31"/>
    </location>
</feature>
<dbReference type="GO" id="GO:0015627">
    <property type="term" value="C:type II protein secretion system complex"/>
    <property type="evidence" value="ECO:0007669"/>
    <property type="project" value="InterPro"/>
</dbReference>
<dbReference type="Gene3D" id="3.30.700.10">
    <property type="entry name" value="Glycoprotein, Type 4 Pilin"/>
    <property type="match status" value="1"/>
</dbReference>
<proteinExistence type="predicted"/>
<evidence type="ECO:0000256" key="2">
    <source>
        <dbReference type="ARBA" id="ARBA00022481"/>
    </source>
</evidence>
<sequence>MRKGFTIVELLIVMSILAVLATFFISGYTGTQRRARDAQRKSDLKQIANSFEIFFSDHKRYPPASGTQIAACTYNAVTETGTACAWASGQFSDGTTVYFKTVPGDPSGGYTYVYRTDANGTNFRLYARLENPEDPDIITGLTENACHTTYVCNFAITSGNVNP</sequence>
<accession>A0A1F7WM74</accession>
<reference evidence="7 8" key="1">
    <citation type="journal article" date="2016" name="Nat. Commun.">
        <title>Thousands of microbial genomes shed light on interconnected biogeochemical processes in an aquifer system.</title>
        <authorList>
            <person name="Anantharaman K."/>
            <person name="Brown C.T."/>
            <person name="Hug L.A."/>
            <person name="Sharon I."/>
            <person name="Castelle C.J."/>
            <person name="Probst A.J."/>
            <person name="Thomas B.C."/>
            <person name="Singh A."/>
            <person name="Wilkins M.J."/>
            <person name="Karaoz U."/>
            <person name="Brodie E.L."/>
            <person name="Williams K.H."/>
            <person name="Hubbard S.S."/>
            <person name="Banfield J.F."/>
        </authorList>
    </citation>
    <scope>NUCLEOTIDE SEQUENCE [LARGE SCALE GENOMIC DNA]</scope>
</reference>
<dbReference type="EMBL" id="MGFK01000026">
    <property type="protein sequence ID" value="OGM03932.1"/>
    <property type="molecule type" value="Genomic_DNA"/>
</dbReference>
<protein>
    <recommendedName>
        <fullName evidence="9">Type II secretion system protein GspG C-terminal domain-containing protein</fullName>
    </recommendedName>
</protein>
<evidence type="ECO:0000313" key="8">
    <source>
        <dbReference type="Proteomes" id="UP000177091"/>
    </source>
</evidence>
<evidence type="ECO:0000256" key="4">
    <source>
        <dbReference type="ARBA" id="ARBA00022989"/>
    </source>
</evidence>
<keyword evidence="2" id="KW-0488">Methylation</keyword>
<dbReference type="GO" id="GO:0016020">
    <property type="term" value="C:membrane"/>
    <property type="evidence" value="ECO:0007669"/>
    <property type="project" value="UniProtKB-SubCell"/>
</dbReference>
<comment type="subcellular location">
    <subcellularLocation>
        <location evidence="1">Membrane</location>
        <topology evidence="1">Single-pass membrane protein</topology>
    </subcellularLocation>
</comment>
<evidence type="ECO:0000313" key="7">
    <source>
        <dbReference type="EMBL" id="OGM03932.1"/>
    </source>
</evidence>
<dbReference type="InterPro" id="IPR012902">
    <property type="entry name" value="N_methyl_site"/>
</dbReference>
<evidence type="ECO:0008006" key="9">
    <source>
        <dbReference type="Google" id="ProtNLM"/>
    </source>
</evidence>
<dbReference type="Pfam" id="PF07963">
    <property type="entry name" value="N_methyl"/>
    <property type="match status" value="1"/>
</dbReference>
<evidence type="ECO:0000256" key="5">
    <source>
        <dbReference type="ARBA" id="ARBA00023136"/>
    </source>
</evidence>
<organism evidence="7 8">
    <name type="scientific">Candidatus Woesebacteria bacterium GWA1_42_12</name>
    <dbReference type="NCBI Taxonomy" id="1802472"/>
    <lineage>
        <taxon>Bacteria</taxon>
        <taxon>Candidatus Woeseibacteriota</taxon>
    </lineage>
</organism>
<keyword evidence="5 6" id="KW-0472">Membrane</keyword>
<keyword evidence="4 6" id="KW-1133">Transmembrane helix</keyword>
<gene>
    <name evidence="7" type="ORF">A2112_00660</name>
</gene>
<name>A0A1F7WM74_9BACT</name>